<feature type="binding site" evidence="15">
    <location>
        <position position="139"/>
    </location>
    <ligand>
        <name>NAD(+)</name>
        <dbReference type="ChEBI" id="CHEBI:57540"/>
    </ligand>
</feature>
<dbReference type="SUPFAM" id="SSF47781">
    <property type="entry name" value="RuvA domain 2-like"/>
    <property type="match status" value="1"/>
</dbReference>
<dbReference type="EC" id="6.5.1.2" evidence="2 15"/>
<dbReference type="NCBIfam" id="NF005932">
    <property type="entry name" value="PRK07956.1"/>
    <property type="match status" value="1"/>
</dbReference>
<dbReference type="PROSITE" id="PS01055">
    <property type="entry name" value="DNA_LIGASE_N1"/>
    <property type="match status" value="1"/>
</dbReference>
<comment type="cofactor">
    <cofactor evidence="15">
        <name>Mg(2+)</name>
        <dbReference type="ChEBI" id="CHEBI:18420"/>
    </cofactor>
    <cofactor evidence="15">
        <name>Mn(2+)</name>
        <dbReference type="ChEBI" id="CHEBI:29035"/>
    </cofactor>
</comment>
<dbReference type="CDD" id="cd17748">
    <property type="entry name" value="BRCT_DNA_ligase_like"/>
    <property type="match status" value="1"/>
</dbReference>
<comment type="similarity">
    <text evidence="14 15">Belongs to the NAD-dependent DNA ligase family. LigA subfamily.</text>
</comment>
<dbReference type="PANTHER" id="PTHR23389:SF9">
    <property type="entry name" value="DNA LIGASE"/>
    <property type="match status" value="1"/>
</dbReference>
<dbReference type="EMBL" id="VJMF01000018">
    <property type="protein sequence ID" value="TRL36659.1"/>
    <property type="molecule type" value="Genomic_DNA"/>
</dbReference>
<dbReference type="SUPFAM" id="SSF50249">
    <property type="entry name" value="Nucleic acid-binding proteins"/>
    <property type="match status" value="1"/>
</dbReference>
<dbReference type="Gene3D" id="2.40.50.140">
    <property type="entry name" value="Nucleic acid-binding proteins"/>
    <property type="match status" value="1"/>
</dbReference>
<evidence type="ECO:0000256" key="1">
    <source>
        <dbReference type="ARBA" id="ARBA00004067"/>
    </source>
</evidence>
<sequence>MSADDGRPSGKRAERKPTPIEDLSPRRAKLEYSRLADELAEYDRRYYQEDSPAVSDADYDALRQRYEALEKAFPELSSDASLTKKVGAAPAEKFAKIKHVVPMLSLGNVFADEEVHEFVARVRRFLGFSDEAPLFFTAEPKIDGLSCSLRYEKGALVYAATRGDGYEGEDITANIRTLGEIPQRLHGDSWPDVLEARGEVYMRREDFFALNERQAAAGKPLFANPRNSAAGSLRQLDPKVTASRPLRFFAYSWGEVSVMPSDTQYGMVQALASFGLPTNPLTKICVGAEKMLAHFRDIEARRATLGYDIDGVVYKVDDIGLQIRLGFVSRAPRWAVAHKFPAEQAKTIVRGIDINVGRTGALTPIARLEPVTVGGVVVSNATLHNEDEIARKDIRVGDTVVVQRAGDVIPQIVEVVLEKRPEGTKPYEFPHVCPACGSAAVREIDEKGVEDVVRRCTGSLVCPAQGIERLKHFASRNAMDIEGLGDKQIEAFFEEGLIRTASEIFTLAERNRASLTKLENREGYGETSVRNLFAAIDARRSVPINRFLFALGIRHVGETNAKRLARHFADFASLRDTARDAAPGSEARERIESIEGIGGVVAEALYDFFAEKHNEDEIDALLTHLTLEPMPQIESASPVAGKTVVFTGALERLTRDEAKAQAERFGAKISGSVSKKTDLVVAGPGAGSKLAKAEELGVEVISEEEWFARTGQ</sequence>
<dbReference type="Pfam" id="PF12826">
    <property type="entry name" value="HHH_2"/>
    <property type="match status" value="1"/>
</dbReference>
<feature type="binding site" evidence="15">
    <location>
        <position position="315"/>
    </location>
    <ligand>
        <name>NAD(+)</name>
        <dbReference type="ChEBI" id="CHEBI:57540"/>
    </ligand>
</feature>
<dbReference type="Pfam" id="PF03119">
    <property type="entry name" value="DNA_ligase_ZBD"/>
    <property type="match status" value="1"/>
</dbReference>
<evidence type="ECO:0000256" key="9">
    <source>
        <dbReference type="ARBA" id="ARBA00022842"/>
    </source>
</evidence>
<evidence type="ECO:0000256" key="5">
    <source>
        <dbReference type="ARBA" id="ARBA00022705"/>
    </source>
</evidence>
<evidence type="ECO:0000313" key="19">
    <source>
        <dbReference type="Proteomes" id="UP000316781"/>
    </source>
</evidence>
<dbReference type="InterPro" id="IPR012340">
    <property type="entry name" value="NA-bd_OB-fold"/>
</dbReference>
<feature type="binding site" evidence="15">
    <location>
        <position position="456"/>
    </location>
    <ligand>
        <name>Zn(2+)</name>
        <dbReference type="ChEBI" id="CHEBI:29105"/>
    </ligand>
</feature>
<dbReference type="FunFam" id="2.40.50.140:FF:000012">
    <property type="entry name" value="DNA ligase"/>
    <property type="match status" value="1"/>
</dbReference>
<dbReference type="NCBIfam" id="TIGR00575">
    <property type="entry name" value="dnlj"/>
    <property type="match status" value="1"/>
</dbReference>
<keyword evidence="8 15" id="KW-0862">Zinc</keyword>
<keyword evidence="11 15" id="KW-0234">DNA repair</keyword>
<dbReference type="InterPro" id="IPR018239">
    <property type="entry name" value="DNA_ligase_AS"/>
</dbReference>
<evidence type="ECO:0000256" key="13">
    <source>
        <dbReference type="ARBA" id="ARBA00034005"/>
    </source>
</evidence>
<dbReference type="InterPro" id="IPR001357">
    <property type="entry name" value="BRCT_dom"/>
</dbReference>
<dbReference type="FunFam" id="3.30.470.30:FF:000001">
    <property type="entry name" value="DNA ligase"/>
    <property type="match status" value="1"/>
</dbReference>
<name>A0A549T430_METSR</name>
<dbReference type="Gene3D" id="3.40.50.10190">
    <property type="entry name" value="BRCT domain"/>
    <property type="match status" value="1"/>
</dbReference>
<feature type="binding site" evidence="15">
    <location>
        <position position="162"/>
    </location>
    <ligand>
        <name>NAD(+)</name>
        <dbReference type="ChEBI" id="CHEBI:57540"/>
    </ligand>
</feature>
<dbReference type="Pfam" id="PF00533">
    <property type="entry name" value="BRCT"/>
    <property type="match status" value="1"/>
</dbReference>
<proteinExistence type="inferred from homology"/>
<comment type="caution">
    <text evidence="18">The sequence shown here is derived from an EMBL/GenBank/DDBJ whole genome shotgun (WGS) entry which is preliminary data.</text>
</comment>
<keyword evidence="9 15" id="KW-0460">Magnesium</keyword>
<dbReference type="PIRSF" id="PIRSF001604">
    <property type="entry name" value="LigA"/>
    <property type="match status" value="1"/>
</dbReference>
<dbReference type="InterPro" id="IPR010994">
    <property type="entry name" value="RuvA_2-like"/>
</dbReference>
<keyword evidence="12 15" id="KW-0464">Manganese</keyword>
<dbReference type="InterPro" id="IPR041663">
    <property type="entry name" value="DisA/LigA_HHH"/>
</dbReference>
<dbReference type="InterPro" id="IPR001679">
    <property type="entry name" value="DNA_ligase"/>
</dbReference>
<dbReference type="InterPro" id="IPR013839">
    <property type="entry name" value="DNAligase_adenylation"/>
</dbReference>
<feature type="binding site" evidence="15">
    <location>
        <begin position="105"/>
        <end position="106"/>
    </location>
    <ligand>
        <name>NAD(+)</name>
        <dbReference type="ChEBI" id="CHEBI:57540"/>
    </ligand>
</feature>
<dbReference type="Pfam" id="PF03120">
    <property type="entry name" value="OB_DNA_ligase"/>
    <property type="match status" value="1"/>
</dbReference>
<organism evidence="18 19">
    <name type="scientific">Methylosinus sporium</name>
    <dbReference type="NCBI Taxonomy" id="428"/>
    <lineage>
        <taxon>Bacteria</taxon>
        <taxon>Pseudomonadati</taxon>
        <taxon>Pseudomonadota</taxon>
        <taxon>Alphaproteobacteria</taxon>
        <taxon>Hyphomicrobiales</taxon>
        <taxon>Methylocystaceae</taxon>
        <taxon>Methylosinus</taxon>
    </lineage>
</organism>
<dbReference type="HAMAP" id="MF_01588">
    <property type="entry name" value="DNA_ligase_A"/>
    <property type="match status" value="1"/>
</dbReference>
<dbReference type="InterPro" id="IPR013840">
    <property type="entry name" value="DNAligase_N"/>
</dbReference>
<evidence type="ECO:0000256" key="10">
    <source>
        <dbReference type="ARBA" id="ARBA00023027"/>
    </source>
</evidence>
<dbReference type="InterPro" id="IPR003583">
    <property type="entry name" value="Hlx-hairpin-Hlx_DNA-bd_motif"/>
</dbReference>
<dbReference type="SMART" id="SM00278">
    <property type="entry name" value="HhH1"/>
    <property type="match status" value="3"/>
</dbReference>
<dbReference type="GO" id="GO:0003677">
    <property type="term" value="F:DNA binding"/>
    <property type="evidence" value="ECO:0007669"/>
    <property type="project" value="InterPro"/>
</dbReference>
<dbReference type="Pfam" id="PF01653">
    <property type="entry name" value="DNA_ligase_aden"/>
    <property type="match status" value="1"/>
</dbReference>
<feature type="binding site" evidence="15">
    <location>
        <position position="199"/>
    </location>
    <ligand>
        <name>NAD(+)</name>
        <dbReference type="ChEBI" id="CHEBI:57540"/>
    </ligand>
</feature>
<evidence type="ECO:0000256" key="8">
    <source>
        <dbReference type="ARBA" id="ARBA00022833"/>
    </source>
</evidence>
<evidence type="ECO:0000256" key="4">
    <source>
        <dbReference type="ARBA" id="ARBA00022598"/>
    </source>
</evidence>
<keyword evidence="5 15" id="KW-0235">DNA replication</keyword>
<dbReference type="Gene3D" id="3.30.470.30">
    <property type="entry name" value="DNA ligase/mRNA capping enzyme"/>
    <property type="match status" value="1"/>
</dbReference>
<dbReference type="Proteomes" id="UP000316781">
    <property type="component" value="Unassembled WGS sequence"/>
</dbReference>
<evidence type="ECO:0000256" key="3">
    <source>
        <dbReference type="ARBA" id="ARBA00013308"/>
    </source>
</evidence>
<dbReference type="GO" id="GO:0046872">
    <property type="term" value="F:metal ion binding"/>
    <property type="evidence" value="ECO:0007669"/>
    <property type="project" value="UniProtKB-KW"/>
</dbReference>
<feature type="active site" description="N6-AMP-lysine intermediate" evidence="15">
    <location>
        <position position="141"/>
    </location>
</feature>
<dbReference type="Gene3D" id="6.20.10.30">
    <property type="match status" value="1"/>
</dbReference>
<dbReference type="FunFam" id="1.10.150.20:FF:000007">
    <property type="entry name" value="DNA ligase"/>
    <property type="match status" value="1"/>
</dbReference>
<dbReference type="SUPFAM" id="SSF52113">
    <property type="entry name" value="BRCT domain"/>
    <property type="match status" value="1"/>
</dbReference>
<dbReference type="CDD" id="cd00114">
    <property type="entry name" value="LIGANc"/>
    <property type="match status" value="1"/>
</dbReference>
<feature type="region of interest" description="Disordered" evidence="16">
    <location>
        <begin position="1"/>
        <end position="27"/>
    </location>
</feature>
<dbReference type="GO" id="GO:0006281">
    <property type="term" value="P:DNA repair"/>
    <property type="evidence" value="ECO:0007669"/>
    <property type="project" value="UniProtKB-KW"/>
</dbReference>
<evidence type="ECO:0000256" key="6">
    <source>
        <dbReference type="ARBA" id="ARBA00022723"/>
    </source>
</evidence>
<dbReference type="InterPro" id="IPR036420">
    <property type="entry name" value="BRCT_dom_sf"/>
</dbReference>
<dbReference type="Gene3D" id="1.10.150.20">
    <property type="entry name" value="5' to 3' exonuclease, C-terminal subdomain"/>
    <property type="match status" value="2"/>
</dbReference>
<evidence type="ECO:0000256" key="12">
    <source>
        <dbReference type="ARBA" id="ARBA00023211"/>
    </source>
</evidence>
<feature type="binding site" evidence="15">
    <location>
        <position position="436"/>
    </location>
    <ligand>
        <name>Zn(2+)</name>
        <dbReference type="ChEBI" id="CHEBI:29105"/>
    </ligand>
</feature>
<evidence type="ECO:0000256" key="2">
    <source>
        <dbReference type="ARBA" id="ARBA00012722"/>
    </source>
</evidence>
<dbReference type="RefSeq" id="WP_142861978.1">
    <property type="nucleotide sequence ID" value="NZ_VJMF01000018.1"/>
</dbReference>
<evidence type="ECO:0000256" key="7">
    <source>
        <dbReference type="ARBA" id="ARBA00022763"/>
    </source>
</evidence>
<evidence type="ECO:0000256" key="11">
    <source>
        <dbReference type="ARBA" id="ARBA00023204"/>
    </source>
</evidence>
<keyword evidence="10 15" id="KW-0520">NAD</keyword>
<feature type="binding site" evidence="15">
    <location>
        <begin position="56"/>
        <end position="60"/>
    </location>
    <ligand>
        <name>NAD(+)</name>
        <dbReference type="ChEBI" id="CHEBI:57540"/>
    </ligand>
</feature>
<dbReference type="SMART" id="SM00292">
    <property type="entry name" value="BRCT"/>
    <property type="match status" value="1"/>
</dbReference>
<dbReference type="PANTHER" id="PTHR23389">
    <property type="entry name" value="CHROMOSOME TRANSMISSION FIDELITY FACTOR 18"/>
    <property type="match status" value="1"/>
</dbReference>
<dbReference type="InterPro" id="IPR004150">
    <property type="entry name" value="NAD_DNA_ligase_OB"/>
</dbReference>
<keyword evidence="6 15" id="KW-0479">Metal-binding</keyword>
<keyword evidence="4 15" id="KW-0436">Ligase</keyword>
<dbReference type="SMART" id="SM00532">
    <property type="entry name" value="LIGANc"/>
    <property type="match status" value="1"/>
</dbReference>
<accession>A0A549T430</accession>
<reference evidence="18 19" key="1">
    <citation type="submission" date="2019-07" db="EMBL/GenBank/DDBJ databases">
        <title>Ln-dependent methylotrophs.</title>
        <authorList>
            <person name="Tani A."/>
        </authorList>
    </citation>
    <scope>NUCLEOTIDE SEQUENCE [LARGE SCALE GENOMIC DNA]</scope>
    <source>
        <strain evidence="18 19">SM89A</strain>
    </source>
</reference>
<evidence type="ECO:0000256" key="14">
    <source>
        <dbReference type="ARBA" id="ARBA00060881"/>
    </source>
</evidence>
<dbReference type="AlphaFoldDB" id="A0A549T430"/>
<dbReference type="GO" id="GO:0006260">
    <property type="term" value="P:DNA replication"/>
    <property type="evidence" value="ECO:0007669"/>
    <property type="project" value="UniProtKB-KW"/>
</dbReference>
<feature type="binding site" evidence="15">
    <location>
        <position position="462"/>
    </location>
    <ligand>
        <name>Zn(2+)</name>
        <dbReference type="ChEBI" id="CHEBI:29105"/>
    </ligand>
</feature>
<evidence type="ECO:0000313" key="18">
    <source>
        <dbReference type="EMBL" id="TRL36659.1"/>
    </source>
</evidence>
<evidence type="ECO:0000256" key="15">
    <source>
        <dbReference type="HAMAP-Rule" id="MF_01588"/>
    </source>
</evidence>
<dbReference type="GO" id="GO:0005829">
    <property type="term" value="C:cytosol"/>
    <property type="evidence" value="ECO:0007669"/>
    <property type="project" value="TreeGrafter"/>
</dbReference>
<feature type="binding site" evidence="15">
    <location>
        <position position="339"/>
    </location>
    <ligand>
        <name>NAD(+)</name>
        <dbReference type="ChEBI" id="CHEBI:57540"/>
    </ligand>
</feature>
<evidence type="ECO:0000259" key="17">
    <source>
        <dbReference type="PROSITE" id="PS50172"/>
    </source>
</evidence>
<dbReference type="GO" id="GO:0003911">
    <property type="term" value="F:DNA ligase (NAD+) activity"/>
    <property type="evidence" value="ECO:0007669"/>
    <property type="project" value="UniProtKB-UniRule"/>
</dbReference>
<feature type="binding site" evidence="15">
    <location>
        <position position="433"/>
    </location>
    <ligand>
        <name>Zn(2+)</name>
        <dbReference type="ChEBI" id="CHEBI:29105"/>
    </ligand>
</feature>
<dbReference type="PROSITE" id="PS50172">
    <property type="entry name" value="BRCT"/>
    <property type="match status" value="1"/>
</dbReference>
<feature type="domain" description="BRCT" evidence="17">
    <location>
        <begin position="634"/>
        <end position="712"/>
    </location>
</feature>
<comment type="function">
    <text evidence="1 15">DNA ligase that catalyzes the formation of phosphodiester linkages between 5'-phosphoryl and 3'-hydroxyl groups in double-stranded DNA using NAD as a coenzyme and as the energy source for the reaction. It is essential for DNA replication and repair of damaged DNA.</text>
</comment>
<gene>
    <name evidence="15 18" type="primary">ligA</name>
    <name evidence="18" type="ORF">FM996_04235</name>
</gene>
<dbReference type="Gene3D" id="1.10.287.610">
    <property type="entry name" value="Helix hairpin bin"/>
    <property type="match status" value="1"/>
</dbReference>
<protein>
    <recommendedName>
        <fullName evidence="3 15">DNA ligase</fullName>
        <ecNumber evidence="2 15">6.5.1.2</ecNumber>
    </recommendedName>
    <alternativeName>
        <fullName evidence="15">Polydeoxyribonucleotide synthase [NAD(+)]</fullName>
    </alternativeName>
</protein>
<evidence type="ECO:0000256" key="16">
    <source>
        <dbReference type="SAM" id="MobiDB-lite"/>
    </source>
</evidence>
<dbReference type="InterPro" id="IPR004149">
    <property type="entry name" value="Znf_DNAligase_C4"/>
</dbReference>
<dbReference type="SUPFAM" id="SSF56091">
    <property type="entry name" value="DNA ligase/mRNA capping enzyme, catalytic domain"/>
    <property type="match status" value="1"/>
</dbReference>
<comment type="catalytic activity">
    <reaction evidence="13 15">
        <text>NAD(+) + (deoxyribonucleotide)n-3'-hydroxyl + 5'-phospho-(deoxyribonucleotide)m = (deoxyribonucleotide)n+m + AMP + beta-nicotinamide D-nucleotide.</text>
        <dbReference type="EC" id="6.5.1.2"/>
    </reaction>
</comment>
<keyword evidence="7 15" id="KW-0227">DNA damage</keyword>